<evidence type="ECO:0000313" key="1">
    <source>
        <dbReference type="EMBL" id="KAI8000630.1"/>
    </source>
</evidence>
<keyword evidence="2" id="KW-1185">Reference proteome</keyword>
<protein>
    <submittedName>
        <fullName evidence="1">Uncharacterized protein</fullName>
    </submittedName>
</protein>
<sequence>MIHLIFCYTCVSVIFISKFVLLPPLSPLTQIYKIHLVLDRSIEEHRIIASKPQLKSPSQPQLQIFPTADGQDLIATAATREVSPHPKHVQGSYVRPPDQD</sequence>
<proteinExistence type="predicted"/>
<dbReference type="Proteomes" id="UP001060215">
    <property type="component" value="Chromosome 8"/>
</dbReference>
<comment type="caution">
    <text evidence="1">The sequence shown here is derived from an EMBL/GenBank/DDBJ whole genome shotgun (WGS) entry which is preliminary data.</text>
</comment>
<accession>A0ACC0GKE5</accession>
<reference evidence="1 2" key="1">
    <citation type="journal article" date="2022" name="Plant J.">
        <title>Chromosome-level genome of Camellia lanceoleosa provides a valuable resource for understanding genome evolution and self-incompatibility.</title>
        <authorList>
            <person name="Gong W."/>
            <person name="Xiao S."/>
            <person name="Wang L."/>
            <person name="Liao Z."/>
            <person name="Chang Y."/>
            <person name="Mo W."/>
            <person name="Hu G."/>
            <person name="Li W."/>
            <person name="Zhao G."/>
            <person name="Zhu H."/>
            <person name="Hu X."/>
            <person name="Ji K."/>
            <person name="Xiang X."/>
            <person name="Song Q."/>
            <person name="Yuan D."/>
            <person name="Jin S."/>
            <person name="Zhang L."/>
        </authorList>
    </citation>
    <scope>NUCLEOTIDE SEQUENCE [LARGE SCALE GENOMIC DNA]</scope>
    <source>
        <strain evidence="1">SQ_2022a</strain>
    </source>
</reference>
<name>A0ACC0GKE5_9ERIC</name>
<organism evidence="1 2">
    <name type="scientific">Camellia lanceoleosa</name>
    <dbReference type="NCBI Taxonomy" id="1840588"/>
    <lineage>
        <taxon>Eukaryota</taxon>
        <taxon>Viridiplantae</taxon>
        <taxon>Streptophyta</taxon>
        <taxon>Embryophyta</taxon>
        <taxon>Tracheophyta</taxon>
        <taxon>Spermatophyta</taxon>
        <taxon>Magnoliopsida</taxon>
        <taxon>eudicotyledons</taxon>
        <taxon>Gunneridae</taxon>
        <taxon>Pentapetalae</taxon>
        <taxon>asterids</taxon>
        <taxon>Ericales</taxon>
        <taxon>Theaceae</taxon>
        <taxon>Camellia</taxon>
    </lineage>
</organism>
<evidence type="ECO:0000313" key="2">
    <source>
        <dbReference type="Proteomes" id="UP001060215"/>
    </source>
</evidence>
<gene>
    <name evidence="1" type="ORF">LOK49_LG09G01260</name>
</gene>
<dbReference type="EMBL" id="CM045765">
    <property type="protein sequence ID" value="KAI8000630.1"/>
    <property type="molecule type" value="Genomic_DNA"/>
</dbReference>